<dbReference type="RefSeq" id="WP_219873559.1">
    <property type="nucleotide sequence ID" value="NZ_JAHZIJ010000012.1"/>
</dbReference>
<keyword evidence="4" id="KW-1185">Reference proteome</keyword>
<feature type="chain" id="PRO_5045324884" evidence="1">
    <location>
        <begin position="24"/>
        <end position="519"/>
    </location>
</feature>
<evidence type="ECO:0000313" key="4">
    <source>
        <dbReference type="Proteomes" id="UP000812277"/>
    </source>
</evidence>
<sequence length="519" mass="57851">MAIKRKKAALRLMLVLLAGLLAACTSNNNGTSTGNLDNPAKASTDGAASLTDLEEVKLKIFLPGDDKVAKNEVLQALYEKTKDRLNAKFEINFVPFGDYQSKLTMLASSGDQYDAAFTADWYGYSQMVNKGAFLDLSELAPKHAPNLYKIYSDKNMLSSASINGKLMALPWTEIKTSKPVFQYRKDIAEKLNVDPGDLTTIEGIDKFLTAINKAKPGMPIFYQNMNASEGSVGALLVSKYEYIDLGFHSLYIDLNDPALKVMPIEQTPLFKEAVTLAKKWYDEGIISKNTLNDKTNMPFENANVFSQKNTLGALYDAVNFTDKNAENAAVVIYPDNKYIRDSQMNNAIALNKNAANPERMLMFMDLLSTDQEVYDMFFYGIKDKTYTVDSNGVIGFVPGEDPSKPLWQNWFNWGFLRDEFTRPTVGRSAEAIEASREFATRPNILVSPTAGLVPITDNIKTELADRDQLIAEDGKLLLVGIIRGDVDQAINRYIEKQKTVGLDKIIAEVQKQIDDFINK</sequence>
<dbReference type="EMBL" id="JAHZIJ010000012">
    <property type="protein sequence ID" value="MBW7476317.1"/>
    <property type="molecule type" value="Genomic_DNA"/>
</dbReference>
<proteinExistence type="predicted"/>
<dbReference type="InterPro" id="IPR022627">
    <property type="entry name" value="DUF3502"/>
</dbReference>
<keyword evidence="1" id="KW-0732">Signal</keyword>
<dbReference type="InterPro" id="IPR006059">
    <property type="entry name" value="SBP"/>
</dbReference>
<feature type="signal peptide" evidence="1">
    <location>
        <begin position="1"/>
        <end position="23"/>
    </location>
</feature>
<dbReference type="InterPro" id="IPR050490">
    <property type="entry name" value="Bact_solute-bd_prot1"/>
</dbReference>
<reference evidence="3 4" key="1">
    <citation type="submission" date="2021-07" db="EMBL/GenBank/DDBJ databases">
        <title>Paenibacillus radiodurans sp. nov., isolated from the southeastern edge of Tengger Desert.</title>
        <authorList>
            <person name="Zhang G."/>
        </authorList>
    </citation>
    <scope>NUCLEOTIDE SEQUENCE [LARGE SCALE GENOMIC DNA]</scope>
    <source>
        <strain evidence="3 4">DT7-4</strain>
    </source>
</reference>
<dbReference type="Proteomes" id="UP000812277">
    <property type="component" value="Unassembled WGS sequence"/>
</dbReference>
<dbReference type="Pfam" id="PF01547">
    <property type="entry name" value="SBP_bac_1"/>
    <property type="match status" value="1"/>
</dbReference>
<dbReference type="Pfam" id="PF12010">
    <property type="entry name" value="DUF3502"/>
    <property type="match status" value="1"/>
</dbReference>
<protein>
    <submittedName>
        <fullName evidence="3">Extracellular solute-binding protein</fullName>
    </submittedName>
</protein>
<evidence type="ECO:0000259" key="2">
    <source>
        <dbReference type="Pfam" id="PF12010"/>
    </source>
</evidence>
<dbReference type="SUPFAM" id="SSF53850">
    <property type="entry name" value="Periplasmic binding protein-like II"/>
    <property type="match status" value="1"/>
</dbReference>
<dbReference type="PROSITE" id="PS51257">
    <property type="entry name" value="PROKAR_LIPOPROTEIN"/>
    <property type="match status" value="1"/>
</dbReference>
<feature type="domain" description="DUF3502" evidence="2">
    <location>
        <begin position="451"/>
        <end position="517"/>
    </location>
</feature>
<organism evidence="3 4">
    <name type="scientific">Paenibacillus oenotherae</name>
    <dbReference type="NCBI Taxonomy" id="1435645"/>
    <lineage>
        <taxon>Bacteria</taxon>
        <taxon>Bacillati</taxon>
        <taxon>Bacillota</taxon>
        <taxon>Bacilli</taxon>
        <taxon>Bacillales</taxon>
        <taxon>Paenibacillaceae</taxon>
        <taxon>Paenibacillus</taxon>
    </lineage>
</organism>
<name>A0ABS7D8N9_9BACL</name>
<dbReference type="PANTHER" id="PTHR43649">
    <property type="entry name" value="ARABINOSE-BINDING PROTEIN-RELATED"/>
    <property type="match status" value="1"/>
</dbReference>
<dbReference type="PANTHER" id="PTHR43649:SF17">
    <property type="entry name" value="ABC TRANSPORTER SOLUTE BINDING PROTEIN-SUGAR TRANSPORT"/>
    <property type="match status" value="1"/>
</dbReference>
<comment type="caution">
    <text evidence="3">The sequence shown here is derived from an EMBL/GenBank/DDBJ whole genome shotgun (WGS) entry which is preliminary data.</text>
</comment>
<dbReference type="Gene3D" id="3.40.190.10">
    <property type="entry name" value="Periplasmic binding protein-like II"/>
    <property type="match status" value="2"/>
</dbReference>
<gene>
    <name evidence="3" type="ORF">K0T92_16410</name>
</gene>
<accession>A0ABS7D8N9</accession>
<evidence type="ECO:0000256" key="1">
    <source>
        <dbReference type="SAM" id="SignalP"/>
    </source>
</evidence>
<evidence type="ECO:0000313" key="3">
    <source>
        <dbReference type="EMBL" id="MBW7476317.1"/>
    </source>
</evidence>